<evidence type="ECO:0000256" key="7">
    <source>
        <dbReference type="ARBA" id="ARBA00049070"/>
    </source>
</evidence>
<evidence type="ECO:0000256" key="1">
    <source>
        <dbReference type="ARBA" id="ARBA00010460"/>
    </source>
</evidence>
<dbReference type="GO" id="GO:0047522">
    <property type="term" value="F:15-oxoprostaglandin 13-reductase [NAD(P)+] activity"/>
    <property type="evidence" value="ECO:0007669"/>
    <property type="project" value="UniProtKB-EC"/>
</dbReference>
<dbReference type="Gene3D" id="3.90.180.10">
    <property type="entry name" value="Medium-chain alcohol dehydrogenases, catalytic domain"/>
    <property type="match status" value="2"/>
</dbReference>
<evidence type="ECO:0000256" key="6">
    <source>
        <dbReference type="ARBA" id="ARBA00048290"/>
    </source>
</evidence>
<dbReference type="PANTHER" id="PTHR43205:SF5">
    <property type="entry name" value="PROSTAGLANDIN REDUCTASE 2"/>
    <property type="match status" value="1"/>
</dbReference>
<dbReference type="SUPFAM" id="SSF50129">
    <property type="entry name" value="GroES-like"/>
    <property type="match status" value="2"/>
</dbReference>
<reference evidence="11" key="1">
    <citation type="submission" date="2025-08" db="UniProtKB">
        <authorList>
            <consortium name="RefSeq"/>
        </authorList>
    </citation>
    <scope>IDENTIFICATION</scope>
</reference>
<evidence type="ECO:0000256" key="2">
    <source>
        <dbReference type="ARBA" id="ARBA00011981"/>
    </source>
</evidence>
<evidence type="ECO:0000259" key="9">
    <source>
        <dbReference type="Pfam" id="PF16884"/>
    </source>
</evidence>
<evidence type="ECO:0000256" key="3">
    <source>
        <dbReference type="ARBA" id="ARBA00023002"/>
    </source>
</evidence>
<comment type="catalytic activity">
    <reaction evidence="7">
        <text>13,14-dihydro-15-oxo-prostaglandin E1 + NADP(+) = 15-oxoprostaglandin E1 + NADPH + H(+)</text>
        <dbReference type="Rhea" id="RHEA:50584"/>
        <dbReference type="ChEBI" id="CHEBI:15378"/>
        <dbReference type="ChEBI" id="CHEBI:57401"/>
        <dbReference type="ChEBI" id="CHEBI:57783"/>
        <dbReference type="ChEBI" id="CHEBI:58349"/>
        <dbReference type="ChEBI" id="CHEBI:133408"/>
    </reaction>
    <physiologicalReaction direction="right-to-left" evidence="7">
        <dbReference type="Rhea" id="RHEA:50586"/>
    </physiologicalReaction>
</comment>
<dbReference type="CTD" id="145482"/>
<dbReference type="RefSeq" id="XP_030642062.1">
    <property type="nucleotide sequence ID" value="XM_030786202.1"/>
</dbReference>
<dbReference type="Pfam" id="PF16884">
    <property type="entry name" value="ADH_N_2"/>
    <property type="match status" value="1"/>
</dbReference>
<keyword evidence="3" id="KW-0560">Oxidoreductase</keyword>
<evidence type="ECO:0000259" key="8">
    <source>
        <dbReference type="Pfam" id="PF00107"/>
    </source>
</evidence>
<evidence type="ECO:0000313" key="10">
    <source>
        <dbReference type="Proteomes" id="UP000504632"/>
    </source>
</evidence>
<evidence type="ECO:0000313" key="11">
    <source>
        <dbReference type="RefSeq" id="XP_030642062.1"/>
    </source>
</evidence>
<organism evidence="10 11">
    <name type="scientific">Chanos chanos</name>
    <name type="common">Milkfish</name>
    <name type="synonym">Mugil chanos</name>
    <dbReference type="NCBI Taxonomy" id="29144"/>
    <lineage>
        <taxon>Eukaryota</taxon>
        <taxon>Metazoa</taxon>
        <taxon>Chordata</taxon>
        <taxon>Craniata</taxon>
        <taxon>Vertebrata</taxon>
        <taxon>Euteleostomi</taxon>
        <taxon>Actinopterygii</taxon>
        <taxon>Neopterygii</taxon>
        <taxon>Teleostei</taxon>
        <taxon>Ostariophysi</taxon>
        <taxon>Gonorynchiformes</taxon>
        <taxon>Chanidae</taxon>
        <taxon>Chanos</taxon>
    </lineage>
</organism>
<dbReference type="Proteomes" id="UP000504632">
    <property type="component" value="Chromosome 10"/>
</dbReference>
<comment type="catalytic activity">
    <reaction evidence="6">
        <text>13,14-dihydro-15-oxo-PGF2alpha + NADP(+) = 15-oxoprostaglandin F2alpha + NADPH + H(+)</text>
        <dbReference type="Rhea" id="RHEA:50588"/>
        <dbReference type="ChEBI" id="CHEBI:15378"/>
        <dbReference type="ChEBI" id="CHEBI:57783"/>
        <dbReference type="ChEBI" id="CHEBI:58349"/>
        <dbReference type="ChEBI" id="CHEBI:133374"/>
        <dbReference type="ChEBI" id="CHEBI:133409"/>
    </reaction>
    <physiologicalReaction direction="right-to-left" evidence="6">
        <dbReference type="Rhea" id="RHEA:50590"/>
    </physiologicalReaction>
</comment>
<dbReference type="SUPFAM" id="SSF51735">
    <property type="entry name" value="NAD(P)-binding Rossmann-fold domains"/>
    <property type="match status" value="1"/>
</dbReference>
<evidence type="ECO:0000256" key="5">
    <source>
        <dbReference type="ARBA" id="ARBA00047878"/>
    </source>
</evidence>
<comment type="catalytic activity">
    <reaction evidence="5">
        <text>13,14-dihydro-15-oxo-prostaglandin F1alpha + NADP(+) = 15-oxoprostaglandin F1alpha + NADPH + H(+)</text>
        <dbReference type="Rhea" id="RHEA:50592"/>
        <dbReference type="ChEBI" id="CHEBI:15378"/>
        <dbReference type="ChEBI" id="CHEBI:57783"/>
        <dbReference type="ChEBI" id="CHEBI:58349"/>
        <dbReference type="ChEBI" id="CHEBI:79072"/>
        <dbReference type="ChEBI" id="CHEBI:133411"/>
    </reaction>
    <physiologicalReaction direction="right-to-left" evidence="5">
        <dbReference type="Rhea" id="RHEA:50594"/>
    </physiologicalReaction>
</comment>
<dbReference type="InterPro" id="IPR036291">
    <property type="entry name" value="NAD(P)-bd_dom_sf"/>
</dbReference>
<dbReference type="GO" id="GO:0006693">
    <property type="term" value="P:prostaglandin metabolic process"/>
    <property type="evidence" value="ECO:0007669"/>
    <property type="project" value="TreeGrafter"/>
</dbReference>
<feature type="domain" description="Oxidoreductase N-terminal" evidence="9">
    <location>
        <begin position="8"/>
        <end position="121"/>
    </location>
</feature>
<name>A0A6J2WE18_CHACN</name>
<dbReference type="PANTHER" id="PTHR43205">
    <property type="entry name" value="PROSTAGLANDIN REDUCTASE"/>
    <property type="match status" value="1"/>
</dbReference>
<keyword evidence="10" id="KW-1185">Reference proteome</keyword>
<accession>A0A6J2WE18</accession>
<gene>
    <name evidence="11" type="primary">ptgr2</name>
</gene>
<sequence>MSEMLKVKRVVLHSRPGKNGQPAPENFHVEETSLSTDLKHGELLVRTLYLTVDPYMRCRMNEDTGTDYLLPWRLSECIDGGGIGIVESSKSEAFAEGDIVTSFNWRWQSHDVMDGSHLQKIGRLEGCERVVGICGSDQKCQALVSELGFTAAVNYRKGDVHSALKENCPKGVDIYFDNVGGTISDTVISQMNKDGHVILCGQISQYNKDVPYPPPLCDETQEALRSKNITRERFMVLNYMDKHEKGLIQLSDWVKTGKIKVLETIMNGLENMGVAFCSMMTGGNIGKQIVKISD</sequence>
<dbReference type="FunFam" id="3.40.50.720:FF:000121">
    <property type="entry name" value="Prostaglandin reductase 2"/>
    <property type="match status" value="1"/>
</dbReference>
<protein>
    <recommendedName>
        <fullName evidence="4">15-oxoprostaglandin 13-reductase</fullName>
        <ecNumber evidence="2">1.3.1.48</ecNumber>
    </recommendedName>
    <alternativeName>
        <fullName evidence="4">15-oxoprostaglandin 13-reductase</fullName>
    </alternativeName>
</protein>
<dbReference type="EC" id="1.3.1.48" evidence="2"/>
<dbReference type="InterPro" id="IPR041694">
    <property type="entry name" value="ADH_N_2"/>
</dbReference>
<evidence type="ECO:0000256" key="4">
    <source>
        <dbReference type="ARBA" id="ARBA00033119"/>
    </source>
</evidence>
<dbReference type="GeneID" id="115822382"/>
<feature type="domain" description="Alcohol dehydrogenase-like C-terminal" evidence="8">
    <location>
        <begin position="122"/>
        <end position="210"/>
    </location>
</feature>
<proteinExistence type="inferred from homology"/>
<comment type="similarity">
    <text evidence="1">Belongs to the NADP-dependent oxidoreductase L4BD family.</text>
</comment>
<dbReference type="InterPro" id="IPR013149">
    <property type="entry name" value="ADH-like_C"/>
</dbReference>
<dbReference type="InterPro" id="IPR011032">
    <property type="entry name" value="GroES-like_sf"/>
</dbReference>
<dbReference type="AlphaFoldDB" id="A0A6J2WE18"/>
<dbReference type="Pfam" id="PF00107">
    <property type="entry name" value="ADH_zinc_N"/>
    <property type="match status" value="1"/>
</dbReference>
<dbReference type="InterPro" id="IPR045010">
    <property type="entry name" value="MDR_fam"/>
</dbReference>